<keyword evidence="1" id="KW-0812">Transmembrane</keyword>
<proteinExistence type="predicted"/>
<evidence type="ECO:0000256" key="1">
    <source>
        <dbReference type="SAM" id="Phobius"/>
    </source>
</evidence>
<dbReference type="AlphaFoldDB" id="A0A922HRL2"/>
<keyword evidence="1" id="KW-1133">Transmembrane helix</keyword>
<sequence>MQAISEYWIGHEQEILIFLFSSSNITQCISIGWLYVNQSELKRKINQQKNSLFIIISHLGDN</sequence>
<dbReference type="EMBL" id="ASGP02000005">
    <property type="protein sequence ID" value="KAH9506376.1"/>
    <property type="molecule type" value="Genomic_DNA"/>
</dbReference>
<keyword evidence="1" id="KW-0472">Membrane</keyword>
<feature type="transmembrane region" description="Helical" evidence="1">
    <location>
        <begin position="15"/>
        <end position="36"/>
    </location>
</feature>
<organism evidence="2 3">
    <name type="scientific">Dermatophagoides farinae</name>
    <name type="common">American house dust mite</name>
    <dbReference type="NCBI Taxonomy" id="6954"/>
    <lineage>
        <taxon>Eukaryota</taxon>
        <taxon>Metazoa</taxon>
        <taxon>Ecdysozoa</taxon>
        <taxon>Arthropoda</taxon>
        <taxon>Chelicerata</taxon>
        <taxon>Arachnida</taxon>
        <taxon>Acari</taxon>
        <taxon>Acariformes</taxon>
        <taxon>Sarcoptiformes</taxon>
        <taxon>Astigmata</taxon>
        <taxon>Psoroptidia</taxon>
        <taxon>Analgoidea</taxon>
        <taxon>Pyroglyphidae</taxon>
        <taxon>Dermatophagoidinae</taxon>
        <taxon>Dermatophagoides</taxon>
    </lineage>
</organism>
<reference evidence="2" key="1">
    <citation type="submission" date="2013-05" db="EMBL/GenBank/DDBJ databases">
        <authorList>
            <person name="Yim A.K.Y."/>
            <person name="Chan T.F."/>
            <person name="Ji K.M."/>
            <person name="Liu X.Y."/>
            <person name="Zhou J.W."/>
            <person name="Li R.Q."/>
            <person name="Yang K.Y."/>
            <person name="Li J."/>
            <person name="Li M."/>
            <person name="Law P.T.W."/>
            <person name="Wu Y.L."/>
            <person name="Cai Z.L."/>
            <person name="Qin H."/>
            <person name="Bao Y."/>
            <person name="Leung R.K.K."/>
            <person name="Ng P.K.S."/>
            <person name="Zou J."/>
            <person name="Zhong X.J."/>
            <person name="Ran P.X."/>
            <person name="Zhong N.S."/>
            <person name="Liu Z.G."/>
            <person name="Tsui S.K.W."/>
        </authorList>
    </citation>
    <scope>NUCLEOTIDE SEQUENCE</scope>
    <source>
        <strain evidence="2">Derf</strain>
        <tissue evidence="2">Whole organism</tissue>
    </source>
</reference>
<accession>A0A922HRL2</accession>
<name>A0A922HRL2_DERFA</name>
<dbReference type="Proteomes" id="UP000790347">
    <property type="component" value="Unassembled WGS sequence"/>
</dbReference>
<keyword evidence="3" id="KW-1185">Reference proteome</keyword>
<evidence type="ECO:0000313" key="2">
    <source>
        <dbReference type="EMBL" id="KAH9506376.1"/>
    </source>
</evidence>
<comment type="caution">
    <text evidence="2">The sequence shown here is derived from an EMBL/GenBank/DDBJ whole genome shotgun (WGS) entry which is preliminary data.</text>
</comment>
<evidence type="ECO:0000313" key="3">
    <source>
        <dbReference type="Proteomes" id="UP000790347"/>
    </source>
</evidence>
<protein>
    <submittedName>
        <fullName evidence="2">Uncharacterized protein</fullName>
    </submittedName>
</protein>
<gene>
    <name evidence="2" type="ORF">DERF_011114</name>
</gene>
<reference evidence="2" key="2">
    <citation type="journal article" date="2022" name="Res Sq">
        <title>Comparative Genomics Reveals Insights into the Divergent Evolution of Astigmatic Mites and Household Pest Adaptations.</title>
        <authorList>
            <person name="Xiong Q."/>
            <person name="Wan A.T.-Y."/>
            <person name="Liu X.-Y."/>
            <person name="Fung C.S.-H."/>
            <person name="Xiao X."/>
            <person name="Malainual N."/>
            <person name="Hou J."/>
            <person name="Wang L."/>
            <person name="Wang M."/>
            <person name="Yang K."/>
            <person name="Cui Y."/>
            <person name="Leung E."/>
            <person name="Nong W."/>
            <person name="Shin S.-K."/>
            <person name="Au S."/>
            <person name="Jeong K.Y."/>
            <person name="Chew F.T."/>
            <person name="Hui J."/>
            <person name="Leung T.F."/>
            <person name="Tungtrongchitr A."/>
            <person name="Zhong N."/>
            <person name="Liu Z."/>
            <person name="Tsui S."/>
        </authorList>
    </citation>
    <scope>NUCLEOTIDE SEQUENCE</scope>
    <source>
        <strain evidence="2">Derf</strain>
        <tissue evidence="2">Whole organism</tissue>
    </source>
</reference>